<keyword evidence="4" id="KW-0689">Ribosomal protein</keyword>
<feature type="compositionally biased region" description="Basic and acidic residues" evidence="8">
    <location>
        <begin position="41"/>
        <end position="53"/>
    </location>
</feature>
<dbReference type="Pfam" id="PF10236">
    <property type="entry name" value="DAP3"/>
    <property type="match status" value="1"/>
</dbReference>
<protein>
    <recommendedName>
        <fullName evidence="7">Small ribosomal subunit protein mS29</fullName>
    </recommendedName>
</protein>
<keyword evidence="10" id="KW-1185">Reference proteome</keyword>
<evidence type="ECO:0000256" key="8">
    <source>
        <dbReference type="SAM" id="MobiDB-lite"/>
    </source>
</evidence>
<feature type="region of interest" description="Disordered" evidence="8">
    <location>
        <begin position="128"/>
        <end position="168"/>
    </location>
</feature>
<accession>A0ABP0UR40</accession>
<comment type="subcellular location">
    <subcellularLocation>
        <location evidence="1">Mitochondrion</location>
    </subcellularLocation>
</comment>
<evidence type="ECO:0000313" key="9">
    <source>
        <dbReference type="EMBL" id="CAK9226584.1"/>
    </source>
</evidence>
<feature type="compositionally biased region" description="Polar residues" evidence="8">
    <location>
        <begin position="31"/>
        <end position="40"/>
    </location>
</feature>
<dbReference type="EMBL" id="OZ019897">
    <property type="protein sequence ID" value="CAK9226584.1"/>
    <property type="molecule type" value="Genomic_DNA"/>
</dbReference>
<keyword evidence="3" id="KW-0809">Transit peptide</keyword>
<evidence type="ECO:0000256" key="5">
    <source>
        <dbReference type="ARBA" id="ARBA00023128"/>
    </source>
</evidence>
<dbReference type="Proteomes" id="UP001497512">
    <property type="component" value="Chromosome 5"/>
</dbReference>
<evidence type="ECO:0000256" key="3">
    <source>
        <dbReference type="ARBA" id="ARBA00022946"/>
    </source>
</evidence>
<dbReference type="PANTHER" id="PTHR12810:SF0">
    <property type="entry name" value="SMALL RIBOSOMAL SUBUNIT PROTEIN MS29"/>
    <property type="match status" value="1"/>
</dbReference>
<sequence>MAAAAAVAATIRRSSRGGVFRLRTRNPNKKISSSLLQTPNFDEHGDQGGDGRARTATTCAPPAALPGDGIMTAAGWFGSQLSGFRVSQSHGCGWSLAGNLPACEAVVSGPFFVDGRKMSAMASMEERVVAAGEEEDGHLEREDSSSDKQQQLLPETEDGVQIGKSNSDDHQEIKSLFTPAQSLSQVTADDVLKYFTFSEDVLMQHFGEGLPRGLRKEFEASNQKSVLIRTRMMQLCNLLHSCVADEPAFDLPPEDAISTRPRRKYILDGPVGSGKSVALGMLVHWARAMGWLVFYIPSAKEWTQGSFYYRNEETGLVDTPVTAHTALEGFLKSHSELLNTLPCHILDPIPLGEGAGVPRARGLQQISLPERATLKHLVENGLSMSHAGVGAVVRLRQELSLVKEVPVLIAIDDYNSWFVFSQYGVRAGKPIHAEKLAMVKAFQSMEGTTEMMVTAFCHSNAVGKLPMQLPGVPKGVRFDYPRYSPVEASTALQYYHRCKVTSKEPTEDELIRLYYLTNGNGNELRTLCRFL</sequence>
<proteinExistence type="inferred from homology"/>
<dbReference type="InterPro" id="IPR019368">
    <property type="entry name" value="Ribosomal_mS29"/>
</dbReference>
<feature type="region of interest" description="Disordered" evidence="8">
    <location>
        <begin position="31"/>
        <end position="54"/>
    </location>
</feature>
<name>A0ABP0UR40_9BRYO</name>
<evidence type="ECO:0000256" key="4">
    <source>
        <dbReference type="ARBA" id="ARBA00022980"/>
    </source>
</evidence>
<evidence type="ECO:0000256" key="7">
    <source>
        <dbReference type="ARBA" id="ARBA00035140"/>
    </source>
</evidence>
<evidence type="ECO:0000256" key="2">
    <source>
        <dbReference type="ARBA" id="ARBA00009863"/>
    </source>
</evidence>
<comment type="similarity">
    <text evidence="2">Belongs to the mitochondrion-specific ribosomal protein mS29 family.</text>
</comment>
<keyword evidence="6" id="KW-0687">Ribonucleoprotein</keyword>
<evidence type="ECO:0000256" key="6">
    <source>
        <dbReference type="ARBA" id="ARBA00023274"/>
    </source>
</evidence>
<evidence type="ECO:0000256" key="1">
    <source>
        <dbReference type="ARBA" id="ARBA00004173"/>
    </source>
</evidence>
<keyword evidence="5" id="KW-0496">Mitochondrion</keyword>
<dbReference type="PANTHER" id="PTHR12810">
    <property type="entry name" value="MITOCHONDRIAL 28S RIBOSOMAL PROTEIN S29"/>
    <property type="match status" value="1"/>
</dbReference>
<reference evidence="9" key="1">
    <citation type="submission" date="2024-02" db="EMBL/GenBank/DDBJ databases">
        <authorList>
            <consortium name="ELIXIR-Norway"/>
            <consortium name="Elixir Norway"/>
        </authorList>
    </citation>
    <scope>NUCLEOTIDE SEQUENCE</scope>
</reference>
<gene>
    <name evidence="9" type="ORF">CSSPTR1EN2_LOCUS18312</name>
</gene>
<organism evidence="9 10">
    <name type="scientific">Sphagnum troendelagicum</name>
    <dbReference type="NCBI Taxonomy" id="128251"/>
    <lineage>
        <taxon>Eukaryota</taxon>
        <taxon>Viridiplantae</taxon>
        <taxon>Streptophyta</taxon>
        <taxon>Embryophyta</taxon>
        <taxon>Bryophyta</taxon>
        <taxon>Sphagnophytina</taxon>
        <taxon>Sphagnopsida</taxon>
        <taxon>Sphagnales</taxon>
        <taxon>Sphagnaceae</taxon>
        <taxon>Sphagnum</taxon>
    </lineage>
</organism>
<evidence type="ECO:0000313" key="10">
    <source>
        <dbReference type="Proteomes" id="UP001497512"/>
    </source>
</evidence>